<protein>
    <recommendedName>
        <fullName evidence="4">Secreted protein</fullName>
    </recommendedName>
</protein>
<gene>
    <name evidence="2" type="ORF">HJG60_009561</name>
</gene>
<reference evidence="2 3" key="1">
    <citation type="journal article" date="2020" name="Nature">
        <title>Six reference-quality genomes reveal evolution of bat adaptations.</title>
        <authorList>
            <person name="Jebb D."/>
            <person name="Huang Z."/>
            <person name="Pippel M."/>
            <person name="Hughes G.M."/>
            <person name="Lavrichenko K."/>
            <person name="Devanna P."/>
            <person name="Winkler S."/>
            <person name="Jermiin L.S."/>
            <person name="Skirmuntt E.C."/>
            <person name="Katzourakis A."/>
            <person name="Burkitt-Gray L."/>
            <person name="Ray D.A."/>
            <person name="Sullivan K.A.M."/>
            <person name="Roscito J.G."/>
            <person name="Kirilenko B.M."/>
            <person name="Davalos L.M."/>
            <person name="Corthals A.P."/>
            <person name="Power M.L."/>
            <person name="Jones G."/>
            <person name="Ransome R.D."/>
            <person name="Dechmann D.K.N."/>
            <person name="Locatelli A.G."/>
            <person name="Puechmaille S.J."/>
            <person name="Fedrigo O."/>
            <person name="Jarvis E.D."/>
            <person name="Hiller M."/>
            <person name="Vernes S.C."/>
            <person name="Myers E.W."/>
            <person name="Teeling E.C."/>
        </authorList>
    </citation>
    <scope>NUCLEOTIDE SEQUENCE [LARGE SCALE GENOMIC DNA]</scope>
    <source>
        <strain evidence="2">Bat1K_MPI-CBG_1</strain>
    </source>
</reference>
<dbReference type="Proteomes" id="UP000664940">
    <property type="component" value="Unassembled WGS sequence"/>
</dbReference>
<accession>A0A833Y858</accession>
<evidence type="ECO:0000313" key="2">
    <source>
        <dbReference type="EMBL" id="KAF6073437.1"/>
    </source>
</evidence>
<keyword evidence="1" id="KW-0732">Signal</keyword>
<evidence type="ECO:0008006" key="4">
    <source>
        <dbReference type="Google" id="ProtNLM"/>
    </source>
</evidence>
<comment type="caution">
    <text evidence="2">The sequence shown here is derived from an EMBL/GenBank/DDBJ whole genome shotgun (WGS) entry which is preliminary data.</text>
</comment>
<dbReference type="EMBL" id="JABVXQ010000016">
    <property type="protein sequence ID" value="KAF6073437.1"/>
    <property type="molecule type" value="Genomic_DNA"/>
</dbReference>
<evidence type="ECO:0000313" key="3">
    <source>
        <dbReference type="Proteomes" id="UP000664940"/>
    </source>
</evidence>
<feature type="signal peptide" evidence="1">
    <location>
        <begin position="1"/>
        <end position="22"/>
    </location>
</feature>
<name>A0A833Y858_9CHIR</name>
<sequence length="126" mass="13748">MLRCGSNYWGSLLLLLRPDLTGLSWCPRTPCKVLTFFSVTRPAHSLPSRFPQHVARTSSPLTHSRCSLVRASADVQAALWVQCLRGASSSGATPTPYLCLTVLIIAPCMALKNTVVSFTHVLSNTY</sequence>
<evidence type="ECO:0000256" key="1">
    <source>
        <dbReference type="SAM" id="SignalP"/>
    </source>
</evidence>
<organism evidence="2 3">
    <name type="scientific">Phyllostomus discolor</name>
    <name type="common">pale spear-nosed bat</name>
    <dbReference type="NCBI Taxonomy" id="89673"/>
    <lineage>
        <taxon>Eukaryota</taxon>
        <taxon>Metazoa</taxon>
        <taxon>Chordata</taxon>
        <taxon>Craniata</taxon>
        <taxon>Vertebrata</taxon>
        <taxon>Euteleostomi</taxon>
        <taxon>Mammalia</taxon>
        <taxon>Eutheria</taxon>
        <taxon>Laurasiatheria</taxon>
        <taxon>Chiroptera</taxon>
        <taxon>Yangochiroptera</taxon>
        <taxon>Phyllostomidae</taxon>
        <taxon>Phyllostominae</taxon>
        <taxon>Phyllostomus</taxon>
    </lineage>
</organism>
<feature type="chain" id="PRO_5032778500" description="Secreted protein" evidence="1">
    <location>
        <begin position="23"/>
        <end position="126"/>
    </location>
</feature>
<dbReference type="AlphaFoldDB" id="A0A833Y858"/>
<proteinExistence type="predicted"/>